<evidence type="ECO:0000313" key="3">
    <source>
        <dbReference type="Proteomes" id="UP000269154"/>
    </source>
</evidence>
<keyword evidence="1" id="KW-1133">Transmembrane helix</keyword>
<organism evidence="2 3">
    <name type="scientific">Okeania hirsuta</name>
    <dbReference type="NCBI Taxonomy" id="1458930"/>
    <lineage>
        <taxon>Bacteria</taxon>
        <taxon>Bacillati</taxon>
        <taxon>Cyanobacteriota</taxon>
        <taxon>Cyanophyceae</taxon>
        <taxon>Oscillatoriophycideae</taxon>
        <taxon>Oscillatoriales</taxon>
        <taxon>Microcoleaceae</taxon>
        <taxon>Okeania</taxon>
    </lineage>
</organism>
<gene>
    <name evidence="2" type="ORF">D5R40_15280</name>
</gene>
<accession>A0A3N6PT64</accession>
<protein>
    <submittedName>
        <fullName evidence="2">Uncharacterized protein</fullName>
    </submittedName>
</protein>
<dbReference type="RefSeq" id="WP_124145483.1">
    <property type="nucleotide sequence ID" value="NZ_CAWOKI010000089.1"/>
</dbReference>
<keyword evidence="1" id="KW-0812">Transmembrane</keyword>
<dbReference type="Proteomes" id="UP000269154">
    <property type="component" value="Unassembled WGS sequence"/>
</dbReference>
<sequence length="69" mass="7522">MKNNFPENQKQTTYTEVQETRPINLIDKITDLAIENQEVGLIIGSAIGTSIIICAIAHSAAKVIRAVRG</sequence>
<evidence type="ECO:0000313" key="2">
    <source>
        <dbReference type="EMBL" id="RQH42170.1"/>
    </source>
</evidence>
<keyword evidence="3" id="KW-1185">Reference proteome</keyword>
<dbReference type="AlphaFoldDB" id="A0A3N6PT64"/>
<dbReference type="EMBL" id="RCBY01000079">
    <property type="protein sequence ID" value="RQH42170.1"/>
    <property type="molecule type" value="Genomic_DNA"/>
</dbReference>
<comment type="caution">
    <text evidence="2">The sequence shown here is derived from an EMBL/GenBank/DDBJ whole genome shotgun (WGS) entry which is preliminary data.</text>
</comment>
<feature type="transmembrane region" description="Helical" evidence="1">
    <location>
        <begin position="39"/>
        <end position="61"/>
    </location>
</feature>
<keyword evidence="1" id="KW-0472">Membrane</keyword>
<reference evidence="2 3" key="1">
    <citation type="journal article" date="2018" name="ACS Chem. Biol.">
        <title>Ketoreductase domain dysfunction expands chemodiversity: malyngamide biosynthesis in the cyanobacterium Okeania hirsuta.</title>
        <authorList>
            <person name="Moss N.A."/>
            <person name="Leao T."/>
            <person name="Rankin M."/>
            <person name="McCullough T.M."/>
            <person name="Qu P."/>
            <person name="Korobeynikov A."/>
            <person name="Smith J.L."/>
            <person name="Gerwick L."/>
            <person name="Gerwick W.H."/>
        </authorList>
    </citation>
    <scope>NUCLEOTIDE SEQUENCE [LARGE SCALE GENOMIC DNA]</scope>
    <source>
        <strain evidence="2 3">PAB10Feb10-1</strain>
    </source>
</reference>
<evidence type="ECO:0000256" key="1">
    <source>
        <dbReference type="SAM" id="Phobius"/>
    </source>
</evidence>
<name>A0A3N6PT64_9CYAN</name>
<proteinExistence type="predicted"/>